<dbReference type="Proteomes" id="UP000001556">
    <property type="component" value="Chromosome"/>
</dbReference>
<protein>
    <submittedName>
        <fullName evidence="3">Transcriptional regulator, XRE family</fullName>
    </submittedName>
</protein>
<evidence type="ECO:0000256" key="1">
    <source>
        <dbReference type="ARBA" id="ARBA00023125"/>
    </source>
</evidence>
<dbReference type="EMBL" id="CP000612">
    <property type="protein sequence ID" value="ABO49290.1"/>
    <property type="molecule type" value="Genomic_DNA"/>
</dbReference>
<reference evidence="3 4" key="1">
    <citation type="submission" date="2007-03" db="EMBL/GenBank/DDBJ databases">
        <title>Complete sequence of Desulfotomaculum reducens MI-1.</title>
        <authorList>
            <consortium name="US DOE Joint Genome Institute"/>
            <person name="Copeland A."/>
            <person name="Lucas S."/>
            <person name="Lapidus A."/>
            <person name="Barry K."/>
            <person name="Detter J.C."/>
            <person name="Glavina del Rio T."/>
            <person name="Hammon N."/>
            <person name="Israni S."/>
            <person name="Dalin E."/>
            <person name="Tice H."/>
            <person name="Pitluck S."/>
            <person name="Sims D."/>
            <person name="Brettin T."/>
            <person name="Bruce D."/>
            <person name="Han C."/>
            <person name="Tapia R."/>
            <person name="Schmutz J."/>
            <person name="Larimer F."/>
            <person name="Land M."/>
            <person name="Hauser L."/>
            <person name="Kyrpides N."/>
            <person name="Kim E."/>
            <person name="Tebo B.M."/>
            <person name="Richardson P."/>
        </authorList>
    </citation>
    <scope>NUCLEOTIDE SEQUENCE [LARGE SCALE GENOMIC DNA]</scope>
    <source>
        <strain evidence="3 4">MI-1</strain>
    </source>
</reference>
<dbReference type="Gene3D" id="1.10.260.40">
    <property type="entry name" value="lambda repressor-like DNA-binding domains"/>
    <property type="match status" value="1"/>
</dbReference>
<organism evidence="3 4">
    <name type="scientific">Desulforamulus reducens (strain ATCC BAA-1160 / DSM 100696 / MI-1)</name>
    <name type="common">Desulfotomaculum reducens</name>
    <dbReference type="NCBI Taxonomy" id="349161"/>
    <lineage>
        <taxon>Bacteria</taxon>
        <taxon>Bacillati</taxon>
        <taxon>Bacillota</taxon>
        <taxon>Clostridia</taxon>
        <taxon>Eubacteriales</taxon>
        <taxon>Peptococcaceae</taxon>
        <taxon>Desulforamulus</taxon>
    </lineage>
</organism>
<dbReference type="SUPFAM" id="SSF47413">
    <property type="entry name" value="lambda repressor-like DNA-binding domains"/>
    <property type="match status" value="1"/>
</dbReference>
<dbReference type="HOGENOM" id="CLU_066192_44_1_9"/>
<dbReference type="Pfam" id="PF01381">
    <property type="entry name" value="HTH_3"/>
    <property type="match status" value="1"/>
</dbReference>
<proteinExistence type="predicted"/>
<sequence>MRNRLRELRNELNITQEQLADKLGVSRQTVISIENGKYNPSLILAYKIAKIFAISIEEAFDFSEVGMDE</sequence>
<dbReference type="KEGG" id="drm:Dred_0752"/>
<dbReference type="OrthoDB" id="48775at2"/>
<evidence type="ECO:0000313" key="4">
    <source>
        <dbReference type="Proteomes" id="UP000001556"/>
    </source>
</evidence>
<dbReference type="InterPro" id="IPR001387">
    <property type="entry name" value="Cro/C1-type_HTH"/>
</dbReference>
<evidence type="ECO:0000259" key="2">
    <source>
        <dbReference type="PROSITE" id="PS50943"/>
    </source>
</evidence>
<keyword evidence="4" id="KW-1185">Reference proteome</keyword>
<feature type="domain" description="HTH cro/C1-type" evidence="2">
    <location>
        <begin position="5"/>
        <end position="59"/>
    </location>
</feature>
<dbReference type="SMART" id="SM00530">
    <property type="entry name" value="HTH_XRE"/>
    <property type="match status" value="1"/>
</dbReference>
<accession>A4J2I7</accession>
<keyword evidence="1" id="KW-0238">DNA-binding</keyword>
<dbReference type="PANTHER" id="PTHR46558:SF4">
    <property type="entry name" value="DNA-BIDING PHAGE PROTEIN"/>
    <property type="match status" value="1"/>
</dbReference>
<dbReference type="CDD" id="cd00093">
    <property type="entry name" value="HTH_XRE"/>
    <property type="match status" value="1"/>
</dbReference>
<dbReference type="eggNOG" id="COG1476">
    <property type="taxonomic scope" value="Bacteria"/>
</dbReference>
<dbReference type="PROSITE" id="PS50943">
    <property type="entry name" value="HTH_CROC1"/>
    <property type="match status" value="1"/>
</dbReference>
<dbReference type="GO" id="GO:0003677">
    <property type="term" value="F:DNA binding"/>
    <property type="evidence" value="ECO:0007669"/>
    <property type="project" value="UniProtKB-KW"/>
</dbReference>
<dbReference type="RefSeq" id="WP_011877126.1">
    <property type="nucleotide sequence ID" value="NC_009253.1"/>
</dbReference>
<dbReference type="AlphaFoldDB" id="A4J2I7"/>
<gene>
    <name evidence="3" type="ordered locus">Dred_0752</name>
</gene>
<dbReference type="PANTHER" id="PTHR46558">
    <property type="entry name" value="TRACRIPTIONAL REGULATORY PROTEIN-RELATED-RELATED"/>
    <property type="match status" value="1"/>
</dbReference>
<dbReference type="InterPro" id="IPR010982">
    <property type="entry name" value="Lambda_DNA-bd_dom_sf"/>
</dbReference>
<name>A4J2I7_DESRM</name>
<dbReference type="STRING" id="349161.Dred_0752"/>
<evidence type="ECO:0000313" key="3">
    <source>
        <dbReference type="EMBL" id="ABO49290.1"/>
    </source>
</evidence>